<dbReference type="Pfam" id="PF13966">
    <property type="entry name" value="zf-RVT"/>
    <property type="match status" value="1"/>
</dbReference>
<dbReference type="AlphaFoldDB" id="A0A9K3DJK8"/>
<dbReference type="Gramene" id="mRNA:HanXRQr2_Chr17g0815381">
    <property type="protein sequence ID" value="CDS:HanXRQr2_Chr17g0815381.1"/>
    <property type="gene ID" value="HanXRQr2_Chr17g0815381"/>
</dbReference>
<feature type="domain" description="Reverse transcriptase zinc-binding" evidence="1">
    <location>
        <begin position="3"/>
        <end position="65"/>
    </location>
</feature>
<reference evidence="2" key="1">
    <citation type="journal article" date="2017" name="Nature">
        <title>The sunflower genome provides insights into oil metabolism, flowering and Asterid evolution.</title>
        <authorList>
            <person name="Badouin H."/>
            <person name="Gouzy J."/>
            <person name="Grassa C.J."/>
            <person name="Murat F."/>
            <person name="Staton S.E."/>
            <person name="Cottret L."/>
            <person name="Lelandais-Briere C."/>
            <person name="Owens G.L."/>
            <person name="Carrere S."/>
            <person name="Mayjonade B."/>
            <person name="Legrand L."/>
            <person name="Gill N."/>
            <person name="Kane N.C."/>
            <person name="Bowers J.E."/>
            <person name="Hubner S."/>
            <person name="Bellec A."/>
            <person name="Berard A."/>
            <person name="Berges H."/>
            <person name="Blanchet N."/>
            <person name="Boniface M.C."/>
            <person name="Brunel D."/>
            <person name="Catrice O."/>
            <person name="Chaidir N."/>
            <person name="Claudel C."/>
            <person name="Donnadieu C."/>
            <person name="Faraut T."/>
            <person name="Fievet G."/>
            <person name="Helmstetter N."/>
            <person name="King M."/>
            <person name="Knapp S.J."/>
            <person name="Lai Z."/>
            <person name="Le Paslier M.C."/>
            <person name="Lippi Y."/>
            <person name="Lorenzon L."/>
            <person name="Mandel J.R."/>
            <person name="Marage G."/>
            <person name="Marchand G."/>
            <person name="Marquand E."/>
            <person name="Bret-Mestries E."/>
            <person name="Morien E."/>
            <person name="Nambeesan S."/>
            <person name="Nguyen T."/>
            <person name="Pegot-Espagnet P."/>
            <person name="Pouilly N."/>
            <person name="Raftis F."/>
            <person name="Sallet E."/>
            <person name="Schiex T."/>
            <person name="Thomas J."/>
            <person name="Vandecasteele C."/>
            <person name="Vares D."/>
            <person name="Vear F."/>
            <person name="Vautrin S."/>
            <person name="Crespi M."/>
            <person name="Mangin B."/>
            <person name="Burke J.M."/>
            <person name="Salse J."/>
            <person name="Munos S."/>
            <person name="Vincourt P."/>
            <person name="Rieseberg L.H."/>
            <person name="Langlade N.B."/>
        </authorList>
    </citation>
    <scope>NUCLEOTIDE SEQUENCE</scope>
    <source>
        <tissue evidence="2">Leaves</tissue>
    </source>
</reference>
<organism evidence="2 3">
    <name type="scientific">Helianthus annuus</name>
    <name type="common">Common sunflower</name>
    <dbReference type="NCBI Taxonomy" id="4232"/>
    <lineage>
        <taxon>Eukaryota</taxon>
        <taxon>Viridiplantae</taxon>
        <taxon>Streptophyta</taxon>
        <taxon>Embryophyta</taxon>
        <taxon>Tracheophyta</taxon>
        <taxon>Spermatophyta</taxon>
        <taxon>Magnoliopsida</taxon>
        <taxon>eudicotyledons</taxon>
        <taxon>Gunneridae</taxon>
        <taxon>Pentapetalae</taxon>
        <taxon>asterids</taxon>
        <taxon>campanulids</taxon>
        <taxon>Asterales</taxon>
        <taxon>Asteraceae</taxon>
        <taxon>Asteroideae</taxon>
        <taxon>Heliantheae alliance</taxon>
        <taxon>Heliantheae</taxon>
        <taxon>Helianthus</taxon>
    </lineage>
</organism>
<comment type="caution">
    <text evidence="2">The sequence shown here is derived from an EMBL/GenBank/DDBJ whole genome shotgun (WGS) entry which is preliminary data.</text>
</comment>
<keyword evidence="2" id="KW-0548">Nucleotidyltransferase</keyword>
<proteinExistence type="predicted"/>
<dbReference type="EMBL" id="MNCJ02000332">
    <property type="protein sequence ID" value="KAF5756496.1"/>
    <property type="molecule type" value="Genomic_DNA"/>
</dbReference>
<evidence type="ECO:0000259" key="1">
    <source>
        <dbReference type="Pfam" id="PF13966"/>
    </source>
</evidence>
<gene>
    <name evidence="2" type="ORF">HanXRQr2_Chr17g0815381</name>
</gene>
<dbReference type="PANTHER" id="PTHR33116">
    <property type="entry name" value="REVERSE TRANSCRIPTASE ZINC-BINDING DOMAIN-CONTAINING PROTEIN-RELATED-RELATED"/>
    <property type="match status" value="1"/>
</dbReference>
<accession>A0A9K3DJK8</accession>
<evidence type="ECO:0000313" key="2">
    <source>
        <dbReference type="EMBL" id="KAF5756496.1"/>
    </source>
</evidence>
<keyword evidence="2" id="KW-0808">Transferase</keyword>
<keyword evidence="2" id="KW-0695">RNA-directed DNA polymerase</keyword>
<protein>
    <submittedName>
        <fullName evidence="2">Reverse transcriptase zinc-binding domain-containing protein</fullName>
    </submittedName>
</protein>
<dbReference type="PANTHER" id="PTHR33116:SF78">
    <property type="entry name" value="OS12G0587133 PROTEIN"/>
    <property type="match status" value="1"/>
</dbReference>
<keyword evidence="3" id="KW-1185">Reference proteome</keyword>
<sequence length="164" mass="19214">MDWCNWVPLKCNIFVWRAEMDRIATVEALAKRGVLISDDMCFHCRSGPDSVDHLLVGCELALGLWEKISFWCRVQNFFAFSVRDLLEMSNYCNKGATEKAALQGIVVIACWFLWVARNNHRFSGKRCCVDDIFSEVRSTSFLWFKQRSKFGEIVWLDWCKFVFM</sequence>
<name>A0A9K3DJK8_HELAN</name>
<dbReference type="InterPro" id="IPR026960">
    <property type="entry name" value="RVT-Znf"/>
</dbReference>
<evidence type="ECO:0000313" key="3">
    <source>
        <dbReference type="Proteomes" id="UP000215914"/>
    </source>
</evidence>
<dbReference type="Proteomes" id="UP000215914">
    <property type="component" value="Unassembled WGS sequence"/>
</dbReference>
<reference evidence="2" key="2">
    <citation type="submission" date="2020-06" db="EMBL/GenBank/DDBJ databases">
        <title>Helianthus annuus Genome sequencing and assembly Release 2.</title>
        <authorList>
            <person name="Gouzy J."/>
            <person name="Langlade N."/>
            <person name="Munos S."/>
        </authorList>
    </citation>
    <scope>NUCLEOTIDE SEQUENCE</scope>
    <source>
        <tissue evidence="2">Leaves</tissue>
    </source>
</reference>
<dbReference type="GO" id="GO:0003964">
    <property type="term" value="F:RNA-directed DNA polymerase activity"/>
    <property type="evidence" value="ECO:0007669"/>
    <property type="project" value="UniProtKB-KW"/>
</dbReference>